<evidence type="ECO:0000256" key="1">
    <source>
        <dbReference type="SAM" id="MobiDB-lite"/>
    </source>
</evidence>
<dbReference type="AlphaFoldDB" id="F4WHN5"/>
<dbReference type="EMBL" id="GL888167">
    <property type="protein sequence ID" value="EGI66242.1"/>
    <property type="molecule type" value="Genomic_DNA"/>
</dbReference>
<organism evidence="3">
    <name type="scientific">Acromyrmex echinatior</name>
    <name type="common">Panamanian leafcutter ant</name>
    <name type="synonym">Acromyrmex octospinosus echinatior</name>
    <dbReference type="NCBI Taxonomy" id="103372"/>
    <lineage>
        <taxon>Eukaryota</taxon>
        <taxon>Metazoa</taxon>
        <taxon>Ecdysozoa</taxon>
        <taxon>Arthropoda</taxon>
        <taxon>Hexapoda</taxon>
        <taxon>Insecta</taxon>
        <taxon>Pterygota</taxon>
        <taxon>Neoptera</taxon>
        <taxon>Endopterygota</taxon>
        <taxon>Hymenoptera</taxon>
        <taxon>Apocrita</taxon>
        <taxon>Aculeata</taxon>
        <taxon>Formicoidea</taxon>
        <taxon>Formicidae</taxon>
        <taxon>Myrmicinae</taxon>
        <taxon>Acromyrmex</taxon>
    </lineage>
</organism>
<evidence type="ECO:0000313" key="3">
    <source>
        <dbReference type="Proteomes" id="UP000007755"/>
    </source>
</evidence>
<gene>
    <name evidence="2" type="ORF">G5I_05203</name>
</gene>
<feature type="region of interest" description="Disordered" evidence="1">
    <location>
        <begin position="151"/>
        <end position="179"/>
    </location>
</feature>
<accession>F4WHN5</accession>
<dbReference type="Proteomes" id="UP000007755">
    <property type="component" value="Unassembled WGS sequence"/>
</dbReference>
<sequence length="179" mass="20909">MTLERESCIPNCYRIQKKFVETTDMEKQHYEYPMGYYSKTQQHRLQHKAAKRLLEKFCAYGDSRCLITFLTMLVDSRRRPSYLSGLATISATIRHITSASCASANGRRSLEFTSYRADHFEYKKKKRKQYEFAVKTYSALEELERKISHVHQSVQSQTQHDSSDAGSFIGSHEEVYPEI</sequence>
<name>F4WHN5_ACREC</name>
<dbReference type="InParanoid" id="F4WHN5"/>
<reference evidence="2" key="1">
    <citation type="submission" date="2011-02" db="EMBL/GenBank/DDBJ databases">
        <title>The genome of the leaf-cutting ant Acromyrmex echinatior suggests key adaptations to social evolution and fungus farming.</title>
        <authorList>
            <person name="Nygaard S."/>
            <person name="Zhang G."/>
        </authorList>
    </citation>
    <scope>NUCLEOTIDE SEQUENCE</scope>
</reference>
<keyword evidence="3" id="KW-1185">Reference proteome</keyword>
<protein>
    <submittedName>
        <fullName evidence="2">Uncharacterized protein</fullName>
    </submittedName>
</protein>
<evidence type="ECO:0000313" key="2">
    <source>
        <dbReference type="EMBL" id="EGI66242.1"/>
    </source>
</evidence>
<proteinExistence type="predicted"/>
<feature type="compositionally biased region" description="Low complexity" evidence="1">
    <location>
        <begin position="151"/>
        <end position="160"/>
    </location>
</feature>